<feature type="transmembrane region" description="Helical" evidence="1">
    <location>
        <begin position="209"/>
        <end position="232"/>
    </location>
</feature>
<dbReference type="InterPro" id="IPR050327">
    <property type="entry name" value="Proton-linked_MCT"/>
</dbReference>
<dbReference type="EMBL" id="SWKU01000011">
    <property type="protein sequence ID" value="KAF3002600.1"/>
    <property type="molecule type" value="Genomic_DNA"/>
</dbReference>
<evidence type="ECO:0000313" key="2">
    <source>
        <dbReference type="EMBL" id="KAF3002600.1"/>
    </source>
</evidence>
<protein>
    <submittedName>
        <fullName evidence="2">Uncharacterized protein</fullName>
    </submittedName>
</protein>
<dbReference type="PANTHER" id="PTHR11360:SF130">
    <property type="entry name" value="MAJOR FACILITATOR SUPERFAMILY (MFS) PROFILE DOMAIN-CONTAINING PROTEIN-RELATED"/>
    <property type="match status" value="1"/>
</dbReference>
<keyword evidence="1" id="KW-0472">Membrane</keyword>
<name>A0A9P4TD57_CURKU</name>
<feature type="transmembrane region" description="Helical" evidence="1">
    <location>
        <begin position="149"/>
        <end position="173"/>
    </location>
</feature>
<accession>A0A9P4TD57</accession>
<feature type="transmembrane region" description="Helical" evidence="1">
    <location>
        <begin position="335"/>
        <end position="354"/>
    </location>
</feature>
<feature type="transmembrane region" description="Helical" evidence="1">
    <location>
        <begin position="179"/>
        <end position="197"/>
    </location>
</feature>
<dbReference type="OrthoDB" id="6499973at2759"/>
<gene>
    <name evidence="2" type="ORF">E8E13_008537</name>
</gene>
<dbReference type="AlphaFoldDB" id="A0A9P4TD57"/>
<reference evidence="2" key="1">
    <citation type="submission" date="2019-04" db="EMBL/GenBank/DDBJ databases">
        <title>Sequencing of skin fungus with MAO and IRED activity.</title>
        <authorList>
            <person name="Marsaioli A.J."/>
            <person name="Bonatto J.M.C."/>
            <person name="Reis Junior O."/>
        </authorList>
    </citation>
    <scope>NUCLEOTIDE SEQUENCE</scope>
    <source>
        <strain evidence="2">30M1</strain>
    </source>
</reference>
<proteinExistence type="predicted"/>
<evidence type="ECO:0000313" key="3">
    <source>
        <dbReference type="Proteomes" id="UP000801428"/>
    </source>
</evidence>
<dbReference type="Proteomes" id="UP000801428">
    <property type="component" value="Unassembled WGS sequence"/>
</dbReference>
<dbReference type="PANTHER" id="PTHR11360">
    <property type="entry name" value="MONOCARBOXYLATE TRANSPORTER"/>
    <property type="match status" value="1"/>
</dbReference>
<dbReference type="InterPro" id="IPR036259">
    <property type="entry name" value="MFS_trans_sf"/>
</dbReference>
<feature type="transmembrane region" description="Helical" evidence="1">
    <location>
        <begin position="389"/>
        <end position="410"/>
    </location>
</feature>
<sequence>MDYKKQAGMAALLVPQPHQSLMNPQTLFAQWQREPSLSLSPHELPIHAPRSSTRTDNRAISATNSPTLCDQPPPAQPFPYLTLLSTHLTLLTSFGLIQASAPLTTPHQTLLSLSPTATSWLLSVPIFLAYTLAPLSPLLTPRYISYPNVLALGAGFHITGLLVASFGTGYGVLMLGQGVLVGLGHGMSFAPAVGRLTEAVKERAKWRTGVLGVAGCGAPVGGMVFAGVARGMDGRKGVLWIVCGVVAVVTVGVQVCVRWGVAGGAEGVCGRGQGDCCETQEHTVARRMQHVLRNRGLVHYTIAVFLFFAALWIPYFQLRAFAIDALGKDPADSFTVLMILNAAGIPGRIVPALVSDGALGVINTYILVLLLTSITLLLLPLVATKADMFAWAAAYGFSSGGAVSLVQAGVIELCEGGDHLRCGVGVVFGIAGIASLVGAPVSAELVGLGLKLFGSGSDSFFLLQMCTGGMMLMACVGLFVARTVKTGWCVARRV</sequence>
<comment type="caution">
    <text evidence="2">The sequence shown here is derived from an EMBL/GenBank/DDBJ whole genome shotgun (WGS) entry which is preliminary data.</text>
</comment>
<organism evidence="2 3">
    <name type="scientific">Curvularia kusanoi</name>
    <name type="common">Cochliobolus kusanoi</name>
    <dbReference type="NCBI Taxonomy" id="90978"/>
    <lineage>
        <taxon>Eukaryota</taxon>
        <taxon>Fungi</taxon>
        <taxon>Dikarya</taxon>
        <taxon>Ascomycota</taxon>
        <taxon>Pezizomycotina</taxon>
        <taxon>Dothideomycetes</taxon>
        <taxon>Pleosporomycetidae</taxon>
        <taxon>Pleosporales</taxon>
        <taxon>Pleosporineae</taxon>
        <taxon>Pleosporaceae</taxon>
        <taxon>Curvularia</taxon>
    </lineage>
</organism>
<feature type="transmembrane region" description="Helical" evidence="1">
    <location>
        <begin position="422"/>
        <end position="441"/>
    </location>
</feature>
<keyword evidence="1" id="KW-0812">Transmembrane</keyword>
<dbReference type="Gene3D" id="1.20.1250.20">
    <property type="entry name" value="MFS general substrate transporter like domains"/>
    <property type="match status" value="2"/>
</dbReference>
<feature type="transmembrane region" description="Helical" evidence="1">
    <location>
        <begin position="297"/>
        <end position="315"/>
    </location>
</feature>
<keyword evidence="1" id="KW-1133">Transmembrane helix</keyword>
<feature type="transmembrane region" description="Helical" evidence="1">
    <location>
        <begin position="461"/>
        <end position="484"/>
    </location>
</feature>
<feature type="transmembrane region" description="Helical" evidence="1">
    <location>
        <begin position="117"/>
        <end position="137"/>
    </location>
</feature>
<evidence type="ECO:0000256" key="1">
    <source>
        <dbReference type="SAM" id="Phobius"/>
    </source>
</evidence>
<feature type="transmembrane region" description="Helical" evidence="1">
    <location>
        <begin position="238"/>
        <end position="261"/>
    </location>
</feature>
<feature type="transmembrane region" description="Helical" evidence="1">
    <location>
        <begin position="361"/>
        <end position="383"/>
    </location>
</feature>
<keyword evidence="3" id="KW-1185">Reference proteome</keyword>
<dbReference type="SUPFAM" id="SSF103473">
    <property type="entry name" value="MFS general substrate transporter"/>
    <property type="match status" value="1"/>
</dbReference>
<feature type="transmembrane region" description="Helical" evidence="1">
    <location>
        <begin position="78"/>
        <end position="97"/>
    </location>
</feature>